<evidence type="ECO:0000256" key="1">
    <source>
        <dbReference type="SAM" id="MobiDB-lite"/>
    </source>
</evidence>
<dbReference type="AlphaFoldDB" id="A0A8J6EFG7"/>
<accession>A0A8J6EFG7</accession>
<dbReference type="OrthoDB" id="9947986at2759"/>
<evidence type="ECO:0000313" key="2">
    <source>
        <dbReference type="EMBL" id="KAG9468192.1"/>
    </source>
</evidence>
<feature type="region of interest" description="Disordered" evidence="1">
    <location>
        <begin position="1"/>
        <end position="47"/>
    </location>
</feature>
<proteinExistence type="predicted"/>
<gene>
    <name evidence="2" type="ORF">GDO78_023293</name>
</gene>
<evidence type="ECO:0000313" key="3">
    <source>
        <dbReference type="Proteomes" id="UP000770717"/>
    </source>
</evidence>
<dbReference type="Proteomes" id="UP000770717">
    <property type="component" value="Unassembled WGS sequence"/>
</dbReference>
<protein>
    <submittedName>
        <fullName evidence="2">Uncharacterized protein</fullName>
    </submittedName>
</protein>
<sequence length="366" mass="42701">MARRNTEARPMETEESQGNIQDNQNNNLEAEEMMQRKRKREVNQEKQRENIVKSGNVFIVTFMNLLQKTQGHKEVACHYMERVLHSIFFFGHINRPPISPAEFIPEQQMKQFKTIFPKPFREYNTHLPCYTPFSVLLEYMVGSLNPKTPDVLLKDLETDNKSLLIDDEEGNKCVANSFAATVVTYCYVKNPCAQKVLKEAYGSSMSCKGKYQRNVMINISALHVWDRAISYAVCSAGMSPPITFPVEVHCKAYKLRPQREIPPCTKCFSMYIVQFNPEYKALNRKEDWPYGNCAENEALSRLLQSHKDVGREIYIMDEDGGKLMNKEDIENRFKHVYEGEIRKHLRRRLTSRNFMLIQGEWNLFTP</sequence>
<name>A0A8J6EFG7_ELECQ</name>
<organism evidence="2 3">
    <name type="scientific">Eleutherodactylus coqui</name>
    <name type="common">Puerto Rican coqui</name>
    <dbReference type="NCBI Taxonomy" id="57060"/>
    <lineage>
        <taxon>Eukaryota</taxon>
        <taxon>Metazoa</taxon>
        <taxon>Chordata</taxon>
        <taxon>Craniata</taxon>
        <taxon>Vertebrata</taxon>
        <taxon>Euteleostomi</taxon>
        <taxon>Amphibia</taxon>
        <taxon>Batrachia</taxon>
        <taxon>Anura</taxon>
        <taxon>Neobatrachia</taxon>
        <taxon>Hyloidea</taxon>
        <taxon>Eleutherodactylidae</taxon>
        <taxon>Eleutherodactylinae</taxon>
        <taxon>Eleutherodactylus</taxon>
        <taxon>Eleutherodactylus</taxon>
    </lineage>
</organism>
<dbReference type="EMBL" id="WNTK01001000">
    <property type="protein sequence ID" value="KAG9468192.1"/>
    <property type="molecule type" value="Genomic_DNA"/>
</dbReference>
<feature type="compositionally biased region" description="Basic and acidic residues" evidence="1">
    <location>
        <begin position="1"/>
        <end position="12"/>
    </location>
</feature>
<comment type="caution">
    <text evidence="2">The sequence shown here is derived from an EMBL/GenBank/DDBJ whole genome shotgun (WGS) entry which is preliminary data.</text>
</comment>
<dbReference type="EMBL" id="WNTK01001000">
    <property type="protein sequence ID" value="KAG9468191.1"/>
    <property type="molecule type" value="Genomic_DNA"/>
</dbReference>
<feature type="compositionally biased region" description="Polar residues" evidence="1">
    <location>
        <begin position="16"/>
        <end position="28"/>
    </location>
</feature>
<keyword evidence="3" id="KW-1185">Reference proteome</keyword>
<reference evidence="2" key="1">
    <citation type="thesis" date="2020" institute="ProQuest LLC" country="789 East Eisenhower Parkway, Ann Arbor, MI, USA">
        <title>Comparative Genomics and Chromosome Evolution.</title>
        <authorList>
            <person name="Mudd A.B."/>
        </authorList>
    </citation>
    <scope>NUCLEOTIDE SEQUENCE</scope>
    <source>
        <strain evidence="2">HN-11 Male</strain>
        <tissue evidence="2">Kidney and liver</tissue>
    </source>
</reference>